<sequence length="190" mass="21983">MNLMNNLKIGMRIYFIAILLNVLMMIIASIGIIKMGNIGNVLYDIAEIDIPLTRIITQMTVHQLEKAVYFERAMRNAAFLTDFQNHTARDSFNSAKESCVKQGRLFNENLEKAMKIPEHALQNAKNLQARQQFKDILDALKSINKEHHEVDKKMKKVFEMIDAKKLTGLNIKPIKLKMQKKTCFILLKNY</sequence>
<evidence type="ECO:0000256" key="1">
    <source>
        <dbReference type="SAM" id="Phobius"/>
    </source>
</evidence>
<keyword evidence="1" id="KW-0812">Transmembrane</keyword>
<dbReference type="AlphaFoldDB" id="A0A1V1P993"/>
<feature type="transmembrane region" description="Helical" evidence="1">
    <location>
        <begin position="12"/>
        <end position="33"/>
    </location>
</feature>
<keyword evidence="1" id="KW-1133">Transmembrane helix</keyword>
<keyword evidence="1" id="KW-0472">Membrane</keyword>
<proteinExistence type="predicted"/>
<evidence type="ECO:0000313" key="3">
    <source>
        <dbReference type="Proteomes" id="UP000189670"/>
    </source>
</evidence>
<gene>
    <name evidence="2" type="ORF">OMM_02521</name>
</gene>
<name>A0A1V1P993_9BACT</name>
<organism evidence="2 3">
    <name type="scientific">Candidatus Magnetoglobus multicellularis str. Araruama</name>
    <dbReference type="NCBI Taxonomy" id="890399"/>
    <lineage>
        <taxon>Bacteria</taxon>
        <taxon>Pseudomonadati</taxon>
        <taxon>Thermodesulfobacteriota</taxon>
        <taxon>Desulfobacteria</taxon>
        <taxon>Desulfobacterales</taxon>
        <taxon>Desulfobacteraceae</taxon>
        <taxon>Candidatus Magnetoglobus</taxon>
    </lineage>
</organism>
<dbReference type="Proteomes" id="UP000189670">
    <property type="component" value="Unassembled WGS sequence"/>
</dbReference>
<dbReference type="EMBL" id="ATBP01000276">
    <property type="protein sequence ID" value="ETR71380.1"/>
    <property type="molecule type" value="Genomic_DNA"/>
</dbReference>
<evidence type="ECO:0000313" key="2">
    <source>
        <dbReference type="EMBL" id="ETR71380.1"/>
    </source>
</evidence>
<accession>A0A1V1P993</accession>
<protein>
    <recommendedName>
        <fullName evidence="4">Chemotaxis methyl-accepting receptor HlyB-like 4HB MCP domain-containing protein</fullName>
    </recommendedName>
</protein>
<comment type="caution">
    <text evidence="2">The sequence shown here is derived from an EMBL/GenBank/DDBJ whole genome shotgun (WGS) entry which is preliminary data.</text>
</comment>
<reference evidence="3" key="1">
    <citation type="submission" date="2012-11" db="EMBL/GenBank/DDBJ databases">
        <authorList>
            <person name="Lucero-Rivera Y.E."/>
            <person name="Tovar-Ramirez D."/>
        </authorList>
    </citation>
    <scope>NUCLEOTIDE SEQUENCE [LARGE SCALE GENOMIC DNA]</scope>
    <source>
        <strain evidence="3">Araruama</strain>
    </source>
</reference>
<evidence type="ECO:0008006" key="4">
    <source>
        <dbReference type="Google" id="ProtNLM"/>
    </source>
</evidence>